<proteinExistence type="predicted"/>
<dbReference type="PANTHER" id="PTHR10151:SF120">
    <property type="entry name" value="BIS(5'-ADENOSYL)-TRIPHOSPHATASE"/>
    <property type="match status" value="1"/>
</dbReference>
<keyword evidence="2" id="KW-0732">Signal</keyword>
<feature type="signal peptide" evidence="2">
    <location>
        <begin position="1"/>
        <end position="23"/>
    </location>
</feature>
<dbReference type="GO" id="GO:0016787">
    <property type="term" value="F:hydrolase activity"/>
    <property type="evidence" value="ECO:0007669"/>
    <property type="project" value="UniProtKB-ARBA"/>
</dbReference>
<dbReference type="PANTHER" id="PTHR10151">
    <property type="entry name" value="ECTONUCLEOTIDE PYROPHOSPHATASE/PHOSPHODIESTERASE"/>
    <property type="match status" value="1"/>
</dbReference>
<dbReference type="InterPro" id="IPR017850">
    <property type="entry name" value="Alkaline_phosphatase_core_sf"/>
</dbReference>
<dbReference type="Gene3D" id="3.40.720.10">
    <property type="entry name" value="Alkaline Phosphatase, subunit A"/>
    <property type="match status" value="1"/>
</dbReference>
<keyword evidence="1" id="KW-1133">Transmembrane helix</keyword>
<keyword evidence="3" id="KW-1185">Reference proteome</keyword>
<dbReference type="KEGG" id="fas:105266472"/>
<name>A0A9R1T592_9HYME</name>
<sequence length="483" mass="55890">MANQLGILVQLFLILLNTKYVFLASPHPKLLVVSYDGFRYDYFNKNITPFMVQMKEEWTDVEYMTSVFVTKTIPNHHTIATGFYAETHGVLETALLGPEGYLNLSQELFTYNKNILPIWTINALDGEDRYSGTMMWPGGEYKYRGMVVPSHVVPFNMAMPWKVRADKVISWFLDEKNPVNFAALYIEEPDFHAHGLGTQHPKVKDLLRKLDDFTKYLHTKLEEHNLHDVNVIHLSDHGMADVTMSKIVNITELVGKDEYEAVTTTSTMFIMPHEGKEHNVYNKFKAAANKTGAFEVWWKYEIPERYHYGSNSRMSSIFVVAKVGYAFEGLYDSFPFYQSAFNITITNASVFGVHGYDNEDRRIRPMFFAKGPAFLSHCKLEPFHNIDLLSLFCNILHISECPSTNGTLEVFKPCLKEYEDPSKDKSVYAALISMIIVICIVVLGTLYYLRRSREQRYWHAYKQILDDAKMEQLWDDHQDVETM</sequence>
<evidence type="ECO:0000313" key="3">
    <source>
        <dbReference type="Proteomes" id="UP000694866"/>
    </source>
</evidence>
<keyword evidence="1" id="KW-0472">Membrane</keyword>
<feature type="chain" id="PRO_5040254952" evidence="2">
    <location>
        <begin position="24"/>
        <end position="483"/>
    </location>
</feature>
<dbReference type="SUPFAM" id="SSF53649">
    <property type="entry name" value="Alkaline phosphatase-like"/>
    <property type="match status" value="1"/>
</dbReference>
<dbReference type="OrthoDB" id="415411at2759"/>
<dbReference type="GeneID" id="105266472"/>
<evidence type="ECO:0000313" key="4">
    <source>
        <dbReference type="RefSeq" id="XP_011302960.1"/>
    </source>
</evidence>
<protein>
    <submittedName>
        <fullName evidence="4">Ectonucleotide pyrophosphatase/phosphodiesterase family member 5-like isoform X1</fullName>
    </submittedName>
</protein>
<dbReference type="CDD" id="cd16018">
    <property type="entry name" value="Enpp"/>
    <property type="match status" value="1"/>
</dbReference>
<keyword evidence="1" id="KW-0812">Transmembrane</keyword>
<dbReference type="AlphaFoldDB" id="A0A9R1T592"/>
<evidence type="ECO:0000256" key="2">
    <source>
        <dbReference type="SAM" id="SignalP"/>
    </source>
</evidence>
<dbReference type="RefSeq" id="XP_011302960.1">
    <property type="nucleotide sequence ID" value="XM_011304658.1"/>
</dbReference>
<accession>A0A9R1T592</accession>
<evidence type="ECO:0000256" key="1">
    <source>
        <dbReference type="SAM" id="Phobius"/>
    </source>
</evidence>
<dbReference type="Proteomes" id="UP000694866">
    <property type="component" value="Unplaced"/>
</dbReference>
<dbReference type="Gene3D" id="3.30.1360.180">
    <property type="match status" value="1"/>
</dbReference>
<dbReference type="InterPro" id="IPR002591">
    <property type="entry name" value="Phosphodiest/P_Trfase"/>
</dbReference>
<organism evidence="3 4">
    <name type="scientific">Fopius arisanus</name>
    <dbReference type="NCBI Taxonomy" id="64838"/>
    <lineage>
        <taxon>Eukaryota</taxon>
        <taxon>Metazoa</taxon>
        <taxon>Ecdysozoa</taxon>
        <taxon>Arthropoda</taxon>
        <taxon>Hexapoda</taxon>
        <taxon>Insecta</taxon>
        <taxon>Pterygota</taxon>
        <taxon>Neoptera</taxon>
        <taxon>Endopterygota</taxon>
        <taxon>Hymenoptera</taxon>
        <taxon>Apocrita</taxon>
        <taxon>Ichneumonoidea</taxon>
        <taxon>Braconidae</taxon>
        <taxon>Opiinae</taxon>
        <taxon>Fopius</taxon>
    </lineage>
</organism>
<feature type="transmembrane region" description="Helical" evidence="1">
    <location>
        <begin position="427"/>
        <end position="449"/>
    </location>
</feature>
<reference evidence="4" key="1">
    <citation type="submission" date="2025-08" db="UniProtKB">
        <authorList>
            <consortium name="RefSeq"/>
        </authorList>
    </citation>
    <scope>IDENTIFICATION</scope>
    <source>
        <strain evidence="4">USDA-PBARC FA_bdor</strain>
        <tissue evidence="4">Whole organism</tissue>
    </source>
</reference>
<gene>
    <name evidence="4" type="primary">LOC105266472</name>
</gene>
<dbReference type="Pfam" id="PF01663">
    <property type="entry name" value="Phosphodiest"/>
    <property type="match status" value="1"/>
</dbReference>